<evidence type="ECO:0000256" key="5">
    <source>
        <dbReference type="ARBA" id="ARBA00022679"/>
    </source>
</evidence>
<evidence type="ECO:0000256" key="6">
    <source>
        <dbReference type="ARBA" id="ARBA00022832"/>
    </source>
</evidence>
<feature type="domain" description="Malonyl-CoA:ACP transacylase (MAT)" evidence="13">
    <location>
        <begin position="6"/>
        <end position="294"/>
    </location>
</feature>
<dbReference type="InterPro" id="IPR016035">
    <property type="entry name" value="Acyl_Trfase/lysoPLipase"/>
</dbReference>
<dbReference type="Gene3D" id="3.40.366.10">
    <property type="entry name" value="Malonyl-Coenzyme A Acyl Carrier Protein, domain 2"/>
    <property type="match status" value="1"/>
</dbReference>
<dbReference type="Pfam" id="PF00698">
    <property type="entry name" value="Acyl_transf_1"/>
    <property type="match status" value="1"/>
</dbReference>
<evidence type="ECO:0000256" key="11">
    <source>
        <dbReference type="PIRNR" id="PIRNR000446"/>
    </source>
</evidence>
<dbReference type="Proteomes" id="UP000243605">
    <property type="component" value="Unassembled WGS sequence"/>
</dbReference>
<comment type="similarity">
    <text evidence="11">Belongs to the fabD family.</text>
</comment>
<keyword evidence="4" id="KW-0444">Lipid biosynthesis</keyword>
<dbReference type="Gene3D" id="3.30.70.250">
    <property type="entry name" value="Malonyl-CoA ACP transacylase, ACP-binding"/>
    <property type="match status" value="1"/>
</dbReference>
<dbReference type="PIRSF" id="PIRSF000446">
    <property type="entry name" value="Mct"/>
    <property type="match status" value="1"/>
</dbReference>
<keyword evidence="6" id="KW-0276">Fatty acid metabolism</keyword>
<evidence type="ECO:0000256" key="3">
    <source>
        <dbReference type="ARBA" id="ARBA00018953"/>
    </source>
</evidence>
<dbReference type="AlphaFoldDB" id="A0A662Z0B8"/>
<dbReference type="InterPro" id="IPR024925">
    <property type="entry name" value="Malonyl_CoA-ACP_transAc"/>
</dbReference>
<dbReference type="FunFam" id="3.30.70.250:FF:000001">
    <property type="entry name" value="Malonyl CoA-acyl carrier protein transacylase"/>
    <property type="match status" value="1"/>
</dbReference>
<protein>
    <recommendedName>
        <fullName evidence="3 11">Malonyl CoA-acyl carrier protein transacylase</fullName>
        <ecNumber evidence="2 11">2.3.1.39</ecNumber>
    </recommendedName>
</protein>
<comment type="pathway">
    <text evidence="1">Lipid metabolism; fatty acid biosynthesis.</text>
</comment>
<sequence>MSKVIMFPGQGSQYPGMARDLYEQNDKAREVLDQIFNAVDFDLKSIMFEENEQLNQTEYTQPALFAHALAAHAALGVEADYYIGHSLGELPALVAAGVLSLEDGLKVVVKRGELMSQASEGGMAAVIGMDIETLTNLCAEFSTDDKRIAPANLNAPDQVVISGDLELIERFKEEGKTHGARRVMPLNVSGAFHSHLMAPAKEKFAEFLDDVEFNHATTPVVQNFSAKDEERILIIKQNLIEQLVSPVRFVESIEHLKKLGATEFIEVGPKKVLSGLIRKIDRDLVTKNVDTLSDLEGVVHE</sequence>
<dbReference type="GO" id="GO:0006633">
    <property type="term" value="P:fatty acid biosynthetic process"/>
    <property type="evidence" value="ECO:0007669"/>
    <property type="project" value="UniProtKB-UniPathway"/>
</dbReference>
<evidence type="ECO:0000313" key="14">
    <source>
        <dbReference type="EMBL" id="SEV81375.1"/>
    </source>
</evidence>
<keyword evidence="15" id="KW-1185">Reference proteome</keyword>
<dbReference type="InterPro" id="IPR014043">
    <property type="entry name" value="Acyl_transferase_dom"/>
</dbReference>
<dbReference type="GO" id="GO:0005829">
    <property type="term" value="C:cytosol"/>
    <property type="evidence" value="ECO:0007669"/>
    <property type="project" value="TreeGrafter"/>
</dbReference>
<dbReference type="InterPro" id="IPR004410">
    <property type="entry name" value="Malonyl_CoA-ACP_transAc_FabD"/>
</dbReference>
<organism evidence="14 15">
    <name type="scientific">Aliicoccus persicus</name>
    <dbReference type="NCBI Taxonomy" id="930138"/>
    <lineage>
        <taxon>Bacteria</taxon>
        <taxon>Bacillati</taxon>
        <taxon>Bacillota</taxon>
        <taxon>Bacilli</taxon>
        <taxon>Bacillales</taxon>
        <taxon>Staphylococcaceae</taxon>
        <taxon>Aliicoccus</taxon>
    </lineage>
</organism>
<dbReference type="SUPFAM" id="SSF52151">
    <property type="entry name" value="FabD/lysophospholipase-like"/>
    <property type="match status" value="1"/>
</dbReference>
<dbReference type="PANTHER" id="PTHR42681">
    <property type="entry name" value="MALONYL-COA-ACYL CARRIER PROTEIN TRANSACYLASE, MITOCHONDRIAL"/>
    <property type="match status" value="1"/>
</dbReference>
<dbReference type="OrthoDB" id="9805460at2"/>
<dbReference type="EC" id="2.3.1.39" evidence="2 11"/>
<dbReference type="SMART" id="SM00827">
    <property type="entry name" value="PKS_AT"/>
    <property type="match status" value="1"/>
</dbReference>
<evidence type="ECO:0000256" key="4">
    <source>
        <dbReference type="ARBA" id="ARBA00022516"/>
    </source>
</evidence>
<evidence type="ECO:0000256" key="7">
    <source>
        <dbReference type="ARBA" id="ARBA00023098"/>
    </source>
</evidence>
<evidence type="ECO:0000256" key="1">
    <source>
        <dbReference type="ARBA" id="ARBA00005194"/>
    </source>
</evidence>
<name>A0A662Z0B8_9STAP</name>
<evidence type="ECO:0000313" key="15">
    <source>
        <dbReference type="Proteomes" id="UP000243605"/>
    </source>
</evidence>
<dbReference type="EMBL" id="FOIT01000001">
    <property type="protein sequence ID" value="SEV81375.1"/>
    <property type="molecule type" value="Genomic_DNA"/>
</dbReference>
<feature type="active site" evidence="12">
    <location>
        <position position="86"/>
    </location>
</feature>
<dbReference type="InterPro" id="IPR050858">
    <property type="entry name" value="Mal-CoA-ACP_Trans/PKS_FabD"/>
</dbReference>
<keyword evidence="8" id="KW-0275">Fatty acid biosynthesis</keyword>
<keyword evidence="9 11" id="KW-0012">Acyltransferase</keyword>
<accession>A0A662Z0B8</accession>
<comment type="catalytic activity">
    <reaction evidence="10 11">
        <text>holo-[ACP] + malonyl-CoA = malonyl-[ACP] + CoA</text>
        <dbReference type="Rhea" id="RHEA:41792"/>
        <dbReference type="Rhea" id="RHEA-COMP:9623"/>
        <dbReference type="Rhea" id="RHEA-COMP:9685"/>
        <dbReference type="ChEBI" id="CHEBI:57287"/>
        <dbReference type="ChEBI" id="CHEBI:57384"/>
        <dbReference type="ChEBI" id="CHEBI:64479"/>
        <dbReference type="ChEBI" id="CHEBI:78449"/>
        <dbReference type="EC" id="2.3.1.39"/>
    </reaction>
</comment>
<dbReference type="NCBIfam" id="TIGR00128">
    <property type="entry name" value="fabD"/>
    <property type="match status" value="1"/>
</dbReference>
<dbReference type="PANTHER" id="PTHR42681:SF1">
    <property type="entry name" value="MALONYL-COA-ACYL CARRIER PROTEIN TRANSACYLASE, MITOCHONDRIAL"/>
    <property type="match status" value="1"/>
</dbReference>
<evidence type="ECO:0000256" key="2">
    <source>
        <dbReference type="ARBA" id="ARBA00013258"/>
    </source>
</evidence>
<keyword evidence="7" id="KW-0443">Lipid metabolism</keyword>
<proteinExistence type="inferred from homology"/>
<dbReference type="InterPro" id="IPR016036">
    <property type="entry name" value="Malonyl_transacylase_ACP-bd"/>
</dbReference>
<keyword evidence="5 11" id="KW-0808">Transferase</keyword>
<evidence type="ECO:0000259" key="13">
    <source>
        <dbReference type="SMART" id="SM00827"/>
    </source>
</evidence>
<evidence type="ECO:0000256" key="10">
    <source>
        <dbReference type="ARBA" id="ARBA00048462"/>
    </source>
</evidence>
<feature type="active site" evidence="12">
    <location>
        <position position="193"/>
    </location>
</feature>
<dbReference type="GO" id="GO:0004314">
    <property type="term" value="F:[acyl-carrier-protein] S-malonyltransferase activity"/>
    <property type="evidence" value="ECO:0007669"/>
    <property type="project" value="UniProtKB-EC"/>
</dbReference>
<dbReference type="RefSeq" id="WP_091472873.1">
    <property type="nucleotide sequence ID" value="NZ_FOIT01000001.1"/>
</dbReference>
<evidence type="ECO:0000256" key="8">
    <source>
        <dbReference type="ARBA" id="ARBA00023160"/>
    </source>
</evidence>
<dbReference type="SUPFAM" id="SSF55048">
    <property type="entry name" value="Probable ACP-binding domain of malonyl-CoA ACP transacylase"/>
    <property type="match status" value="1"/>
</dbReference>
<evidence type="ECO:0000256" key="12">
    <source>
        <dbReference type="PIRSR" id="PIRSR000446-1"/>
    </source>
</evidence>
<dbReference type="UniPathway" id="UPA00094"/>
<reference evidence="14 15" key="1">
    <citation type="submission" date="2016-10" db="EMBL/GenBank/DDBJ databases">
        <authorList>
            <person name="Varghese N."/>
            <person name="Submissions S."/>
        </authorList>
    </citation>
    <scope>NUCLEOTIDE SEQUENCE [LARGE SCALE GENOMIC DNA]</scope>
    <source>
        <strain evidence="14 15">IBRC-M10081</strain>
    </source>
</reference>
<evidence type="ECO:0000256" key="9">
    <source>
        <dbReference type="ARBA" id="ARBA00023315"/>
    </source>
</evidence>
<dbReference type="InterPro" id="IPR001227">
    <property type="entry name" value="Ac_transferase_dom_sf"/>
</dbReference>
<gene>
    <name evidence="14" type="ORF">SAMN05192557_0156</name>
</gene>